<proteinExistence type="predicted"/>
<name>A0A4C2A7Y1_EUMVA</name>
<dbReference type="Proteomes" id="UP000299102">
    <property type="component" value="Unassembled WGS sequence"/>
</dbReference>
<dbReference type="EMBL" id="BGZK01002572">
    <property type="protein sequence ID" value="GBP95007.1"/>
    <property type="molecule type" value="Genomic_DNA"/>
</dbReference>
<comment type="caution">
    <text evidence="1">The sequence shown here is derived from an EMBL/GenBank/DDBJ whole genome shotgun (WGS) entry which is preliminary data.</text>
</comment>
<evidence type="ECO:0000313" key="2">
    <source>
        <dbReference type="Proteomes" id="UP000299102"/>
    </source>
</evidence>
<gene>
    <name evidence="1" type="ORF">EVAR_61510_1</name>
</gene>
<organism evidence="1 2">
    <name type="scientific">Eumeta variegata</name>
    <name type="common">Bagworm moth</name>
    <name type="synonym">Eumeta japonica</name>
    <dbReference type="NCBI Taxonomy" id="151549"/>
    <lineage>
        <taxon>Eukaryota</taxon>
        <taxon>Metazoa</taxon>
        <taxon>Ecdysozoa</taxon>
        <taxon>Arthropoda</taxon>
        <taxon>Hexapoda</taxon>
        <taxon>Insecta</taxon>
        <taxon>Pterygota</taxon>
        <taxon>Neoptera</taxon>
        <taxon>Endopterygota</taxon>
        <taxon>Lepidoptera</taxon>
        <taxon>Glossata</taxon>
        <taxon>Ditrysia</taxon>
        <taxon>Tineoidea</taxon>
        <taxon>Psychidae</taxon>
        <taxon>Oiketicinae</taxon>
        <taxon>Eumeta</taxon>
    </lineage>
</organism>
<protein>
    <submittedName>
        <fullName evidence="1">Uncharacterized protein</fullName>
    </submittedName>
</protein>
<keyword evidence="2" id="KW-1185">Reference proteome</keyword>
<accession>A0A4C2A7Y1</accession>
<evidence type="ECO:0000313" key="1">
    <source>
        <dbReference type="EMBL" id="GBP95007.1"/>
    </source>
</evidence>
<dbReference type="AlphaFoldDB" id="A0A4C2A7Y1"/>
<sequence>MARPPPVQPAAGVTDVLLIILIYADTTLVRGAADEPSPSYVSLFILSIVAATGGPSFACSYFFDDPCDPSLPQDVYSMSYVEYSDFSSDFMLQENSKYNYFYGTLSGLEFIYETKRKTSEYRSKLSLRAHLPVPGFHFDPIRSYQLLPSPFERHEYHGILTRT</sequence>
<reference evidence="1 2" key="1">
    <citation type="journal article" date="2019" name="Commun. Biol.">
        <title>The bagworm genome reveals a unique fibroin gene that provides high tensile strength.</title>
        <authorList>
            <person name="Kono N."/>
            <person name="Nakamura H."/>
            <person name="Ohtoshi R."/>
            <person name="Tomita M."/>
            <person name="Numata K."/>
            <person name="Arakawa K."/>
        </authorList>
    </citation>
    <scope>NUCLEOTIDE SEQUENCE [LARGE SCALE GENOMIC DNA]</scope>
</reference>